<keyword evidence="2" id="KW-1185">Reference proteome</keyword>
<gene>
    <name evidence="1" type="ORF">KOR34_24550</name>
</gene>
<dbReference type="RefSeq" id="WP_146564838.1">
    <property type="nucleotide sequence ID" value="NZ_SIHJ01000001.1"/>
</dbReference>
<sequence length="92" mass="10778">MPDTQRLASDSATQLPADLQQLVHAIQSLPETQRAEILPLLDRVVESTGRRRRILTLVQDALSQLRLDMKYLMFDLEATRRERDEYREKLED</sequence>
<evidence type="ECO:0000313" key="1">
    <source>
        <dbReference type="EMBL" id="TWT37503.1"/>
    </source>
</evidence>
<dbReference type="EMBL" id="SIHJ01000001">
    <property type="protein sequence ID" value="TWT37503.1"/>
    <property type="molecule type" value="Genomic_DNA"/>
</dbReference>
<dbReference type="Proteomes" id="UP000316714">
    <property type="component" value="Unassembled WGS sequence"/>
</dbReference>
<protein>
    <submittedName>
        <fullName evidence="1">Uncharacterized protein</fullName>
    </submittedName>
</protein>
<comment type="caution">
    <text evidence="1">The sequence shown here is derived from an EMBL/GenBank/DDBJ whole genome shotgun (WGS) entry which is preliminary data.</text>
</comment>
<dbReference type="AlphaFoldDB" id="A0A5C5VHM7"/>
<proteinExistence type="predicted"/>
<dbReference type="OrthoDB" id="286017at2"/>
<evidence type="ECO:0000313" key="2">
    <source>
        <dbReference type="Proteomes" id="UP000316714"/>
    </source>
</evidence>
<accession>A0A5C5VHM7</accession>
<organism evidence="1 2">
    <name type="scientific">Posidoniimonas corsicana</name>
    <dbReference type="NCBI Taxonomy" id="1938618"/>
    <lineage>
        <taxon>Bacteria</taxon>
        <taxon>Pseudomonadati</taxon>
        <taxon>Planctomycetota</taxon>
        <taxon>Planctomycetia</taxon>
        <taxon>Pirellulales</taxon>
        <taxon>Lacipirellulaceae</taxon>
        <taxon>Posidoniimonas</taxon>
    </lineage>
</organism>
<reference evidence="1 2" key="1">
    <citation type="submission" date="2019-02" db="EMBL/GenBank/DDBJ databases">
        <title>Deep-cultivation of Planctomycetes and their phenomic and genomic characterization uncovers novel biology.</title>
        <authorList>
            <person name="Wiegand S."/>
            <person name="Jogler M."/>
            <person name="Boedeker C."/>
            <person name="Pinto D."/>
            <person name="Vollmers J."/>
            <person name="Rivas-Marin E."/>
            <person name="Kohn T."/>
            <person name="Peeters S.H."/>
            <person name="Heuer A."/>
            <person name="Rast P."/>
            <person name="Oberbeckmann S."/>
            <person name="Bunk B."/>
            <person name="Jeske O."/>
            <person name="Meyerdierks A."/>
            <person name="Storesund J.E."/>
            <person name="Kallscheuer N."/>
            <person name="Luecker S."/>
            <person name="Lage O.M."/>
            <person name="Pohl T."/>
            <person name="Merkel B.J."/>
            <person name="Hornburger P."/>
            <person name="Mueller R.-W."/>
            <person name="Bruemmer F."/>
            <person name="Labrenz M."/>
            <person name="Spormann A.M."/>
            <person name="Op Den Camp H."/>
            <person name="Overmann J."/>
            <person name="Amann R."/>
            <person name="Jetten M.S.M."/>
            <person name="Mascher T."/>
            <person name="Medema M.H."/>
            <person name="Devos D.P."/>
            <person name="Kaster A.-K."/>
            <person name="Ovreas L."/>
            <person name="Rohde M."/>
            <person name="Galperin M.Y."/>
            <person name="Jogler C."/>
        </authorList>
    </citation>
    <scope>NUCLEOTIDE SEQUENCE [LARGE SCALE GENOMIC DNA]</scope>
    <source>
        <strain evidence="1 2">KOR34</strain>
    </source>
</reference>
<name>A0A5C5VHM7_9BACT</name>